<dbReference type="GO" id="GO:0045892">
    <property type="term" value="P:negative regulation of DNA-templated transcription"/>
    <property type="evidence" value="ECO:0007669"/>
    <property type="project" value="InterPro"/>
</dbReference>
<keyword evidence="1" id="KW-0805">Transcription regulation</keyword>
<reference evidence="6" key="1">
    <citation type="submission" date="2021-04" db="EMBL/GenBank/DDBJ databases">
        <title>Genomic sequence of Actinosynnema pretiosum subsp. pretiosum ATCC 31280 (C-14919).</title>
        <authorList>
            <person name="Bai L."/>
            <person name="Wang X."/>
            <person name="Xiao Y."/>
        </authorList>
    </citation>
    <scope>NUCLEOTIDE SEQUENCE</scope>
    <source>
        <strain evidence="6">ATCC 31280</strain>
    </source>
</reference>
<evidence type="ECO:0000313" key="6">
    <source>
        <dbReference type="EMBL" id="QUF05837.1"/>
    </source>
</evidence>
<dbReference type="InterPro" id="IPR050109">
    <property type="entry name" value="HTH-type_TetR-like_transc_reg"/>
</dbReference>
<dbReference type="InterPro" id="IPR009057">
    <property type="entry name" value="Homeodomain-like_sf"/>
</dbReference>
<proteinExistence type="predicted"/>
<dbReference type="PANTHER" id="PTHR30055">
    <property type="entry name" value="HTH-TYPE TRANSCRIPTIONAL REGULATOR RUTR"/>
    <property type="match status" value="1"/>
</dbReference>
<keyword evidence="2 4" id="KW-0238">DNA-binding</keyword>
<gene>
    <name evidence="6" type="ORF">KCV87_07090</name>
</gene>
<dbReference type="SUPFAM" id="SSF46689">
    <property type="entry name" value="Homeodomain-like"/>
    <property type="match status" value="1"/>
</dbReference>
<feature type="DNA-binding region" description="H-T-H motif" evidence="4">
    <location>
        <begin position="32"/>
        <end position="51"/>
    </location>
</feature>
<accession>A0AA45R5D2</accession>
<dbReference type="PROSITE" id="PS50977">
    <property type="entry name" value="HTH_TETR_2"/>
    <property type="match status" value="1"/>
</dbReference>
<dbReference type="GO" id="GO:0000976">
    <property type="term" value="F:transcription cis-regulatory region binding"/>
    <property type="evidence" value="ECO:0007669"/>
    <property type="project" value="TreeGrafter"/>
</dbReference>
<dbReference type="Pfam" id="PF00440">
    <property type="entry name" value="TetR_N"/>
    <property type="match status" value="1"/>
</dbReference>
<evidence type="ECO:0000259" key="5">
    <source>
        <dbReference type="PROSITE" id="PS50977"/>
    </source>
</evidence>
<name>A0AA45R5D2_9PSEU</name>
<dbReference type="InterPro" id="IPR001647">
    <property type="entry name" value="HTH_TetR"/>
</dbReference>
<dbReference type="Proteomes" id="UP000677152">
    <property type="component" value="Chromosome"/>
</dbReference>
<evidence type="ECO:0000256" key="1">
    <source>
        <dbReference type="ARBA" id="ARBA00023015"/>
    </source>
</evidence>
<dbReference type="PRINTS" id="PR00455">
    <property type="entry name" value="HTHTETR"/>
</dbReference>
<evidence type="ECO:0000313" key="7">
    <source>
        <dbReference type="Proteomes" id="UP000677152"/>
    </source>
</evidence>
<dbReference type="EMBL" id="CP073249">
    <property type="protein sequence ID" value="QUF05837.1"/>
    <property type="molecule type" value="Genomic_DNA"/>
</dbReference>
<evidence type="ECO:0000256" key="4">
    <source>
        <dbReference type="PROSITE-ProRule" id="PRU00335"/>
    </source>
</evidence>
<evidence type="ECO:0000256" key="3">
    <source>
        <dbReference type="ARBA" id="ARBA00023163"/>
    </source>
</evidence>
<sequence length="211" mass="21714">MATRSTAPRLTRAAVVRRATAISGAEGLGAVTIRRLAVELGVTPMALYWHFTNKDALLDALAEHAAAAVPLRQDGPDWAEDLRALLEDLVGALHLTPALAPLVQTRVLSGHAGAGLAERVLALLERAGFTGRRAAELALLLLGSAVAVAAGCGAGPATAGRRLARALALPAERFPRVVASADVLSGGIAHDPRHPGGVSLLLEGVRALPRD</sequence>
<dbReference type="GO" id="GO:0003700">
    <property type="term" value="F:DNA-binding transcription factor activity"/>
    <property type="evidence" value="ECO:0007669"/>
    <property type="project" value="TreeGrafter"/>
</dbReference>
<dbReference type="AlphaFoldDB" id="A0AA45R5D2"/>
<dbReference type="PANTHER" id="PTHR30055:SF151">
    <property type="entry name" value="TRANSCRIPTIONAL REGULATORY PROTEIN"/>
    <property type="match status" value="1"/>
</dbReference>
<protein>
    <submittedName>
        <fullName evidence="6">TetR family transcriptional regulator</fullName>
    </submittedName>
</protein>
<feature type="domain" description="HTH tetR-type" evidence="5">
    <location>
        <begin position="9"/>
        <end position="69"/>
    </location>
</feature>
<organism evidence="6 7">
    <name type="scientific">Actinosynnema pretiosum subsp. pretiosum</name>
    <dbReference type="NCBI Taxonomy" id="103721"/>
    <lineage>
        <taxon>Bacteria</taxon>
        <taxon>Bacillati</taxon>
        <taxon>Actinomycetota</taxon>
        <taxon>Actinomycetes</taxon>
        <taxon>Pseudonocardiales</taxon>
        <taxon>Pseudonocardiaceae</taxon>
        <taxon>Actinosynnema</taxon>
    </lineage>
</organism>
<evidence type="ECO:0000256" key="2">
    <source>
        <dbReference type="ARBA" id="ARBA00023125"/>
    </source>
</evidence>
<dbReference type="InterPro" id="IPR036271">
    <property type="entry name" value="Tet_transcr_reg_TetR-rel_C_sf"/>
</dbReference>
<dbReference type="Gene3D" id="1.10.357.10">
    <property type="entry name" value="Tetracycline Repressor, domain 2"/>
    <property type="match status" value="1"/>
</dbReference>
<dbReference type="Pfam" id="PF02909">
    <property type="entry name" value="TetR_C_1"/>
    <property type="match status" value="1"/>
</dbReference>
<dbReference type="SUPFAM" id="SSF48498">
    <property type="entry name" value="Tetracyclin repressor-like, C-terminal domain"/>
    <property type="match status" value="1"/>
</dbReference>
<dbReference type="InterPro" id="IPR004111">
    <property type="entry name" value="Repressor_TetR_C"/>
</dbReference>
<keyword evidence="3" id="KW-0804">Transcription</keyword>